<gene>
    <name evidence="1" type="ORF">LCGC14_1374530</name>
</gene>
<name>A0A0F9N6F1_9ZZZZ</name>
<reference evidence="1" key="1">
    <citation type="journal article" date="2015" name="Nature">
        <title>Complex archaea that bridge the gap between prokaryotes and eukaryotes.</title>
        <authorList>
            <person name="Spang A."/>
            <person name="Saw J.H."/>
            <person name="Jorgensen S.L."/>
            <person name="Zaremba-Niedzwiedzka K."/>
            <person name="Martijn J."/>
            <person name="Lind A.E."/>
            <person name="van Eijk R."/>
            <person name="Schleper C."/>
            <person name="Guy L."/>
            <person name="Ettema T.J."/>
        </authorList>
    </citation>
    <scope>NUCLEOTIDE SEQUENCE</scope>
</reference>
<dbReference type="EMBL" id="LAZR01008713">
    <property type="protein sequence ID" value="KKM76997.1"/>
    <property type="molecule type" value="Genomic_DNA"/>
</dbReference>
<comment type="caution">
    <text evidence="1">The sequence shown here is derived from an EMBL/GenBank/DDBJ whole genome shotgun (WGS) entry which is preliminary data.</text>
</comment>
<sequence length="96" mass="10895">MEMSNELGPLQISKETQAELDYTMRKGYPSGFNGDHAAELDSLISYLRQHARLFAEAEKMAELLKWYADSDMAPNMDKDARALLLRLEVKDGQEGE</sequence>
<proteinExistence type="predicted"/>
<accession>A0A0F9N6F1</accession>
<dbReference type="AlphaFoldDB" id="A0A0F9N6F1"/>
<evidence type="ECO:0000313" key="1">
    <source>
        <dbReference type="EMBL" id="KKM76997.1"/>
    </source>
</evidence>
<organism evidence="1">
    <name type="scientific">marine sediment metagenome</name>
    <dbReference type="NCBI Taxonomy" id="412755"/>
    <lineage>
        <taxon>unclassified sequences</taxon>
        <taxon>metagenomes</taxon>
        <taxon>ecological metagenomes</taxon>
    </lineage>
</organism>
<protein>
    <submittedName>
        <fullName evidence="1">Uncharacterized protein</fullName>
    </submittedName>
</protein>